<dbReference type="InterPro" id="IPR000836">
    <property type="entry name" value="PRTase_dom"/>
</dbReference>
<dbReference type="InterPro" id="IPR051910">
    <property type="entry name" value="ComF/GntX_DNA_util-trans"/>
</dbReference>
<dbReference type="Proteomes" id="UP001597112">
    <property type="component" value="Unassembled WGS sequence"/>
</dbReference>
<accession>A0ABW3K9H5</accession>
<gene>
    <name evidence="3" type="ORF">ACFQ21_23790</name>
</gene>
<evidence type="ECO:0000256" key="1">
    <source>
        <dbReference type="ARBA" id="ARBA00008007"/>
    </source>
</evidence>
<dbReference type="Gene3D" id="3.40.50.2020">
    <property type="match status" value="1"/>
</dbReference>
<comment type="similarity">
    <text evidence="1">Belongs to the ComF/GntX family.</text>
</comment>
<dbReference type="Pfam" id="PF00156">
    <property type="entry name" value="Pribosyltran"/>
    <property type="match status" value="1"/>
</dbReference>
<dbReference type="RefSeq" id="WP_377583404.1">
    <property type="nucleotide sequence ID" value="NZ_JBHTKA010000008.1"/>
</dbReference>
<dbReference type="PANTHER" id="PTHR47505:SF1">
    <property type="entry name" value="DNA UTILIZATION PROTEIN YHGH"/>
    <property type="match status" value="1"/>
</dbReference>
<keyword evidence="4" id="KW-1185">Reference proteome</keyword>
<dbReference type="CDD" id="cd06223">
    <property type="entry name" value="PRTases_typeI"/>
    <property type="match status" value="1"/>
</dbReference>
<dbReference type="SUPFAM" id="SSF53271">
    <property type="entry name" value="PRTase-like"/>
    <property type="match status" value="1"/>
</dbReference>
<comment type="caution">
    <text evidence="3">The sequence shown here is derived from an EMBL/GenBank/DDBJ whole genome shotgun (WGS) entry which is preliminary data.</text>
</comment>
<reference evidence="4" key="1">
    <citation type="journal article" date="2019" name="Int. J. Syst. Evol. Microbiol.">
        <title>The Global Catalogue of Microorganisms (GCM) 10K type strain sequencing project: providing services to taxonomists for standard genome sequencing and annotation.</title>
        <authorList>
            <consortium name="The Broad Institute Genomics Platform"/>
            <consortium name="The Broad Institute Genome Sequencing Center for Infectious Disease"/>
            <person name="Wu L."/>
            <person name="Ma J."/>
        </authorList>
    </citation>
    <scope>NUCLEOTIDE SEQUENCE [LARGE SCALE GENOMIC DNA]</scope>
    <source>
        <strain evidence="4">CCUG 58938</strain>
    </source>
</reference>
<evidence type="ECO:0000259" key="2">
    <source>
        <dbReference type="Pfam" id="PF00156"/>
    </source>
</evidence>
<dbReference type="EMBL" id="JBHTKA010000008">
    <property type="protein sequence ID" value="MFD1002369.1"/>
    <property type="molecule type" value="Genomic_DNA"/>
</dbReference>
<proteinExistence type="inferred from homology"/>
<dbReference type="PANTHER" id="PTHR47505">
    <property type="entry name" value="DNA UTILIZATION PROTEIN YHGH"/>
    <property type="match status" value="1"/>
</dbReference>
<evidence type="ECO:0000313" key="3">
    <source>
        <dbReference type="EMBL" id="MFD1002369.1"/>
    </source>
</evidence>
<name>A0ABW3K9H5_9BACT</name>
<sequence>MANSIFRELISDFVSLFFPNCCVACSDSLAKGEELVCTRCMLEMPQTSHHKEINNELRVRLSHRFEVTKAAALFKFAKSSRVQHILHALKYKNRPEVGIMLGKVLGQKLVDAKIIQTDIIIPVPLHSSRKRKRGYNQSAKFAEGLSMKLNIPFSDTIITRLVKTDTQTKKNKLNRWQNVSEVFHVKDPVTVKGKRILLVDDVVTTGATIEACAHVLKQNGCSEINIACIAEA</sequence>
<protein>
    <submittedName>
        <fullName evidence="3">ComF family protein</fullName>
    </submittedName>
</protein>
<organism evidence="3 4">
    <name type="scientific">Ohtaekwangia kribbensis</name>
    <dbReference type="NCBI Taxonomy" id="688913"/>
    <lineage>
        <taxon>Bacteria</taxon>
        <taxon>Pseudomonadati</taxon>
        <taxon>Bacteroidota</taxon>
        <taxon>Cytophagia</taxon>
        <taxon>Cytophagales</taxon>
        <taxon>Fulvivirgaceae</taxon>
        <taxon>Ohtaekwangia</taxon>
    </lineage>
</organism>
<feature type="domain" description="Phosphoribosyltransferase" evidence="2">
    <location>
        <begin position="138"/>
        <end position="230"/>
    </location>
</feature>
<dbReference type="InterPro" id="IPR029057">
    <property type="entry name" value="PRTase-like"/>
</dbReference>
<evidence type="ECO:0000313" key="4">
    <source>
        <dbReference type="Proteomes" id="UP001597112"/>
    </source>
</evidence>